<protein>
    <submittedName>
        <fullName evidence="6">Crp/Fnr family transcriptional regulator</fullName>
    </submittedName>
</protein>
<dbReference type="InterPro" id="IPR000595">
    <property type="entry name" value="cNMP-bd_dom"/>
</dbReference>
<keyword evidence="1" id="KW-0805">Transcription regulation</keyword>
<dbReference type="SUPFAM" id="SSF46785">
    <property type="entry name" value="Winged helix' DNA-binding domain"/>
    <property type="match status" value="1"/>
</dbReference>
<proteinExistence type="predicted"/>
<dbReference type="Proteomes" id="UP000823910">
    <property type="component" value="Unassembled WGS sequence"/>
</dbReference>
<comment type="caution">
    <text evidence="6">The sequence shown here is derived from an EMBL/GenBank/DDBJ whole genome shotgun (WGS) entry which is preliminary data.</text>
</comment>
<accession>A0A9D2N0D8</accession>
<evidence type="ECO:0000313" key="7">
    <source>
        <dbReference type="Proteomes" id="UP000823910"/>
    </source>
</evidence>
<dbReference type="InterPro" id="IPR012318">
    <property type="entry name" value="HTH_CRP"/>
</dbReference>
<organism evidence="6 7">
    <name type="scientific">Candidatus Enterocloster excrementipullorum</name>
    <dbReference type="NCBI Taxonomy" id="2838559"/>
    <lineage>
        <taxon>Bacteria</taxon>
        <taxon>Bacillati</taxon>
        <taxon>Bacillota</taxon>
        <taxon>Clostridia</taxon>
        <taxon>Lachnospirales</taxon>
        <taxon>Lachnospiraceae</taxon>
        <taxon>Enterocloster</taxon>
    </lineage>
</organism>
<gene>
    <name evidence="6" type="ORF">H9704_11095</name>
</gene>
<dbReference type="Pfam" id="PF00027">
    <property type="entry name" value="cNMP_binding"/>
    <property type="match status" value="1"/>
</dbReference>
<feature type="domain" description="Cyclic nucleotide-binding" evidence="4">
    <location>
        <begin position="9"/>
        <end position="106"/>
    </location>
</feature>
<evidence type="ECO:0000313" key="6">
    <source>
        <dbReference type="EMBL" id="HJC06678.1"/>
    </source>
</evidence>
<reference evidence="6" key="2">
    <citation type="submission" date="2021-04" db="EMBL/GenBank/DDBJ databases">
        <authorList>
            <person name="Gilroy R."/>
        </authorList>
    </citation>
    <scope>NUCLEOTIDE SEQUENCE</scope>
    <source>
        <strain evidence="6">CHK180-15479</strain>
    </source>
</reference>
<dbReference type="InterPro" id="IPR036390">
    <property type="entry name" value="WH_DNA-bd_sf"/>
</dbReference>
<name>A0A9D2N0D8_9FIRM</name>
<keyword evidence="3" id="KW-0804">Transcription</keyword>
<feature type="domain" description="HTH crp-type" evidence="5">
    <location>
        <begin position="150"/>
        <end position="216"/>
    </location>
</feature>
<dbReference type="AlphaFoldDB" id="A0A9D2N0D8"/>
<keyword evidence="2" id="KW-0238">DNA-binding</keyword>
<evidence type="ECO:0000259" key="5">
    <source>
        <dbReference type="PROSITE" id="PS51063"/>
    </source>
</evidence>
<dbReference type="Gene3D" id="2.60.120.10">
    <property type="entry name" value="Jelly Rolls"/>
    <property type="match status" value="1"/>
</dbReference>
<evidence type="ECO:0000259" key="4">
    <source>
        <dbReference type="PROSITE" id="PS50042"/>
    </source>
</evidence>
<dbReference type="EMBL" id="DWWT01000058">
    <property type="protein sequence ID" value="HJC06678.1"/>
    <property type="molecule type" value="Genomic_DNA"/>
</dbReference>
<dbReference type="CDD" id="cd00038">
    <property type="entry name" value="CAP_ED"/>
    <property type="match status" value="1"/>
</dbReference>
<dbReference type="PROSITE" id="PS50042">
    <property type="entry name" value="CNMP_BINDING_3"/>
    <property type="match status" value="1"/>
</dbReference>
<dbReference type="GO" id="GO:0003677">
    <property type="term" value="F:DNA binding"/>
    <property type="evidence" value="ECO:0007669"/>
    <property type="project" value="UniProtKB-KW"/>
</dbReference>
<dbReference type="PROSITE" id="PS51063">
    <property type="entry name" value="HTH_CRP_2"/>
    <property type="match status" value="1"/>
</dbReference>
<evidence type="ECO:0000256" key="3">
    <source>
        <dbReference type="ARBA" id="ARBA00023163"/>
    </source>
</evidence>
<dbReference type="Pfam" id="PF13545">
    <property type="entry name" value="HTH_Crp_2"/>
    <property type="match status" value="1"/>
</dbReference>
<dbReference type="SUPFAM" id="SSF51206">
    <property type="entry name" value="cAMP-binding domain-like"/>
    <property type="match status" value="1"/>
</dbReference>
<evidence type="ECO:0000256" key="1">
    <source>
        <dbReference type="ARBA" id="ARBA00023015"/>
    </source>
</evidence>
<sequence>MSDYYQTSLFKDISIEEYKRLLSCLEAREKKFEAGETVCSYDSGFGDLGIIGTGTACVVRYEYNGARTILERLGPQDLFGRMLSYDCREQAGVNVVCESPCSILFLKYGCISATCTKACAHHHQLIQNLLNLISERALNLSRRVEVLSQRTIREKLMCYFYQLSSQAKSAVFSLPFSMVDLADYLSIDRSAMTRELKRMKDEGLVEMDRRQVRLLA</sequence>
<dbReference type="InterPro" id="IPR014710">
    <property type="entry name" value="RmlC-like_jellyroll"/>
</dbReference>
<dbReference type="SMART" id="SM00419">
    <property type="entry name" value="HTH_CRP"/>
    <property type="match status" value="1"/>
</dbReference>
<reference evidence="6" key="1">
    <citation type="journal article" date="2021" name="PeerJ">
        <title>Extensive microbial diversity within the chicken gut microbiome revealed by metagenomics and culture.</title>
        <authorList>
            <person name="Gilroy R."/>
            <person name="Ravi A."/>
            <person name="Getino M."/>
            <person name="Pursley I."/>
            <person name="Horton D.L."/>
            <person name="Alikhan N.F."/>
            <person name="Baker D."/>
            <person name="Gharbi K."/>
            <person name="Hall N."/>
            <person name="Watson M."/>
            <person name="Adriaenssens E.M."/>
            <person name="Foster-Nyarko E."/>
            <person name="Jarju S."/>
            <person name="Secka A."/>
            <person name="Antonio M."/>
            <person name="Oren A."/>
            <person name="Chaudhuri R.R."/>
            <person name="La Ragione R."/>
            <person name="Hildebrand F."/>
            <person name="Pallen M.J."/>
        </authorList>
    </citation>
    <scope>NUCLEOTIDE SEQUENCE</scope>
    <source>
        <strain evidence="6">CHK180-15479</strain>
    </source>
</reference>
<dbReference type="InterPro" id="IPR018490">
    <property type="entry name" value="cNMP-bd_dom_sf"/>
</dbReference>
<dbReference type="GO" id="GO:0006355">
    <property type="term" value="P:regulation of DNA-templated transcription"/>
    <property type="evidence" value="ECO:0007669"/>
    <property type="project" value="InterPro"/>
</dbReference>
<evidence type="ECO:0000256" key="2">
    <source>
        <dbReference type="ARBA" id="ARBA00023125"/>
    </source>
</evidence>